<dbReference type="EMBL" id="ML993601">
    <property type="protein sequence ID" value="KAF2165279.1"/>
    <property type="molecule type" value="Genomic_DNA"/>
</dbReference>
<evidence type="ECO:0000256" key="5">
    <source>
        <dbReference type="SAM" id="MobiDB-lite"/>
    </source>
</evidence>
<keyword evidence="3" id="KW-0274">FAD</keyword>
<dbReference type="InterPro" id="IPR020946">
    <property type="entry name" value="Flavin_mOase-like"/>
</dbReference>
<dbReference type="PANTHER" id="PTHR42877">
    <property type="entry name" value="L-ORNITHINE N(5)-MONOOXYGENASE-RELATED"/>
    <property type="match status" value="1"/>
</dbReference>
<comment type="similarity">
    <text evidence="1">Belongs to the FAD-binding monooxygenase family.</text>
</comment>
<feature type="region of interest" description="Disordered" evidence="5">
    <location>
        <begin position="605"/>
        <end position="630"/>
    </location>
</feature>
<evidence type="ECO:0000256" key="4">
    <source>
        <dbReference type="ARBA" id="ARBA00023002"/>
    </source>
</evidence>
<evidence type="ECO:0000256" key="2">
    <source>
        <dbReference type="ARBA" id="ARBA00022630"/>
    </source>
</evidence>
<evidence type="ECO:0000313" key="6">
    <source>
        <dbReference type="EMBL" id="KAF2165279.1"/>
    </source>
</evidence>
<dbReference type="GO" id="GO:0050661">
    <property type="term" value="F:NADP binding"/>
    <property type="evidence" value="ECO:0007669"/>
    <property type="project" value="InterPro"/>
</dbReference>
<gene>
    <name evidence="6" type="ORF">M409DRAFT_56144</name>
</gene>
<feature type="compositionally biased region" description="Basic and acidic residues" evidence="5">
    <location>
        <begin position="610"/>
        <end position="621"/>
    </location>
</feature>
<dbReference type="SUPFAM" id="SSF51905">
    <property type="entry name" value="FAD/NAD(P)-binding domain"/>
    <property type="match status" value="3"/>
</dbReference>
<dbReference type="OrthoDB" id="74360at2759"/>
<dbReference type="Gene3D" id="3.50.50.60">
    <property type="entry name" value="FAD/NAD(P)-binding domain"/>
    <property type="match status" value="2"/>
</dbReference>
<sequence length="630" mass="72490">MSPSRTLKKTDFEPKTPPTDPRAARFVPKFIYCDPKDPHPVDIKEELYGSRRKLRIGVLGAGITALDFLHHLFELVPEESVEIVVYDKNEDVGGVWQSTVYPGCRCDSPSANYQFPWRTKIWSQFHAPQPEIRDYLQEVARENGWYKYMNFRHEVLGASWKDDEAKWTLQIRDLSKTGSQDLEEKFDVFVEMNGTVSTPRITVPGINEFEGTVTHPGDWPKDLDLSNKRVALLGYGCTGVQLAPNILPNVSKLYTWFRNRAYMTPSPYPDLLYDRQGTNFYYNDEQKELLQDPDVYLTYRKTLDDPSNRRFDMMVNGSQNSVNVTAGLKGFMQAKLQSKPELYDAIVPVDYDFACRRPTMVAGYLEALVDPKTTVYKGEPTQFTKKGFIDPEGSEVEVDIIIAATGYDQDHMPRYPKTVNGEDIAKRWAARPNGHTYMAICSENMPNYFNPGTAYSALYRNWFQPSEALSKYMARIINKIQLERILTFTPKPRAVDHFVKHADAFMQRLVQAGPCSAWYKDNVGRPTLWPGSHSHYMQTLQNPRFEDFDFVYEDEEDMFSYFGNGFTLHPEGFEEEDSTWYMGQPGRLVPKEAMEKLRGVYGRPQWAPNLKEEKEQGEGEKNAAQVRSSL</sequence>
<dbReference type="PANTHER" id="PTHR42877:SF7">
    <property type="entry name" value="FLAVIN-BINDING MONOOXYGENASE-RELATED"/>
    <property type="match status" value="1"/>
</dbReference>
<reference evidence="6" key="1">
    <citation type="journal article" date="2020" name="Stud. Mycol.">
        <title>101 Dothideomycetes genomes: a test case for predicting lifestyles and emergence of pathogens.</title>
        <authorList>
            <person name="Haridas S."/>
            <person name="Albert R."/>
            <person name="Binder M."/>
            <person name="Bloem J."/>
            <person name="Labutti K."/>
            <person name="Salamov A."/>
            <person name="Andreopoulos B."/>
            <person name="Baker S."/>
            <person name="Barry K."/>
            <person name="Bills G."/>
            <person name="Bluhm B."/>
            <person name="Cannon C."/>
            <person name="Castanera R."/>
            <person name="Culley D."/>
            <person name="Daum C."/>
            <person name="Ezra D."/>
            <person name="Gonzalez J."/>
            <person name="Henrissat B."/>
            <person name="Kuo A."/>
            <person name="Liang C."/>
            <person name="Lipzen A."/>
            <person name="Lutzoni F."/>
            <person name="Magnuson J."/>
            <person name="Mondo S."/>
            <person name="Nolan M."/>
            <person name="Ohm R."/>
            <person name="Pangilinan J."/>
            <person name="Park H.-J."/>
            <person name="Ramirez L."/>
            <person name="Alfaro M."/>
            <person name="Sun H."/>
            <person name="Tritt A."/>
            <person name="Yoshinaga Y."/>
            <person name="Zwiers L.-H."/>
            <person name="Turgeon B."/>
            <person name="Goodwin S."/>
            <person name="Spatafora J."/>
            <person name="Crous P."/>
            <person name="Grigoriev I."/>
        </authorList>
    </citation>
    <scope>NUCLEOTIDE SEQUENCE</scope>
    <source>
        <strain evidence="6">ATCC 36951</strain>
    </source>
</reference>
<evidence type="ECO:0008006" key="8">
    <source>
        <dbReference type="Google" id="ProtNLM"/>
    </source>
</evidence>
<evidence type="ECO:0000256" key="3">
    <source>
        <dbReference type="ARBA" id="ARBA00022827"/>
    </source>
</evidence>
<organism evidence="6 7">
    <name type="scientific">Zasmidium cellare ATCC 36951</name>
    <dbReference type="NCBI Taxonomy" id="1080233"/>
    <lineage>
        <taxon>Eukaryota</taxon>
        <taxon>Fungi</taxon>
        <taxon>Dikarya</taxon>
        <taxon>Ascomycota</taxon>
        <taxon>Pezizomycotina</taxon>
        <taxon>Dothideomycetes</taxon>
        <taxon>Dothideomycetidae</taxon>
        <taxon>Mycosphaerellales</taxon>
        <taxon>Mycosphaerellaceae</taxon>
        <taxon>Zasmidium</taxon>
    </lineage>
</organism>
<protein>
    <recommendedName>
        <fullName evidence="8">FAD/NAD(P)-binding domain-containing protein</fullName>
    </recommendedName>
</protein>
<dbReference type="AlphaFoldDB" id="A0A6A6CHW0"/>
<dbReference type="GeneID" id="54566477"/>
<keyword evidence="4" id="KW-0560">Oxidoreductase</keyword>
<dbReference type="GO" id="GO:0050660">
    <property type="term" value="F:flavin adenine dinucleotide binding"/>
    <property type="evidence" value="ECO:0007669"/>
    <property type="project" value="InterPro"/>
</dbReference>
<name>A0A6A6CHW0_ZASCE</name>
<dbReference type="GO" id="GO:0004499">
    <property type="term" value="F:N,N-dimethylaniline monooxygenase activity"/>
    <property type="evidence" value="ECO:0007669"/>
    <property type="project" value="InterPro"/>
</dbReference>
<dbReference type="InterPro" id="IPR051209">
    <property type="entry name" value="FAD-bind_Monooxygenase_sf"/>
</dbReference>
<dbReference type="InterPro" id="IPR036188">
    <property type="entry name" value="FAD/NAD-bd_sf"/>
</dbReference>
<evidence type="ECO:0000256" key="1">
    <source>
        <dbReference type="ARBA" id="ARBA00010139"/>
    </source>
</evidence>
<feature type="region of interest" description="Disordered" evidence="5">
    <location>
        <begin position="1"/>
        <end position="21"/>
    </location>
</feature>
<dbReference type="RefSeq" id="XP_033666168.1">
    <property type="nucleotide sequence ID" value="XM_033813205.1"/>
</dbReference>
<accession>A0A6A6CHW0</accession>
<keyword evidence="7" id="KW-1185">Reference proteome</keyword>
<dbReference type="Pfam" id="PF00743">
    <property type="entry name" value="FMO-like"/>
    <property type="match status" value="1"/>
</dbReference>
<keyword evidence="2" id="KW-0285">Flavoprotein</keyword>
<proteinExistence type="inferred from homology"/>
<evidence type="ECO:0000313" key="7">
    <source>
        <dbReference type="Proteomes" id="UP000799537"/>
    </source>
</evidence>
<dbReference type="Proteomes" id="UP000799537">
    <property type="component" value="Unassembled WGS sequence"/>
</dbReference>